<feature type="transmembrane region" description="Helical" evidence="1">
    <location>
        <begin position="12"/>
        <end position="30"/>
    </location>
</feature>
<keyword evidence="1" id="KW-1133">Transmembrane helix</keyword>
<reference evidence="2 3" key="1">
    <citation type="submission" date="2018-06" db="EMBL/GenBank/DDBJ databases">
        <title>Genomic Encyclopedia of Type Strains, Phase IV (KMG-IV): sequencing the most valuable type-strain genomes for metagenomic binning, comparative biology and taxonomic classification.</title>
        <authorList>
            <person name="Goeker M."/>
        </authorList>
    </citation>
    <scope>NUCLEOTIDE SEQUENCE [LARGE SCALE GENOMIC DNA]</scope>
    <source>
        <strain evidence="2 3">DSM 25532</strain>
    </source>
</reference>
<feature type="transmembrane region" description="Helical" evidence="1">
    <location>
        <begin position="62"/>
        <end position="79"/>
    </location>
</feature>
<sequence>MPQSQFRPGFRFSAMDAVVLCLGAATAWFLGSVIWWAGVAVVFVVGHFFLFCNVFRIARGSEFTWAGTFVLLAACTLITDWPGWPAVFIACVCLSTFLIWRETRKKDYHGIFWQRRNPGLREWWEYSR</sequence>
<evidence type="ECO:0000313" key="2">
    <source>
        <dbReference type="EMBL" id="RBP39846.1"/>
    </source>
</evidence>
<organism evidence="2 3">
    <name type="scientific">Roseimicrobium gellanilyticum</name>
    <dbReference type="NCBI Taxonomy" id="748857"/>
    <lineage>
        <taxon>Bacteria</taxon>
        <taxon>Pseudomonadati</taxon>
        <taxon>Verrucomicrobiota</taxon>
        <taxon>Verrucomicrobiia</taxon>
        <taxon>Verrucomicrobiales</taxon>
        <taxon>Verrucomicrobiaceae</taxon>
        <taxon>Roseimicrobium</taxon>
    </lineage>
</organism>
<dbReference type="AlphaFoldDB" id="A0A366HC12"/>
<dbReference type="EMBL" id="QNRR01000009">
    <property type="protein sequence ID" value="RBP39846.1"/>
    <property type="molecule type" value="Genomic_DNA"/>
</dbReference>
<evidence type="ECO:0000256" key="1">
    <source>
        <dbReference type="SAM" id="Phobius"/>
    </source>
</evidence>
<feature type="transmembrane region" description="Helical" evidence="1">
    <location>
        <begin position="36"/>
        <end position="55"/>
    </location>
</feature>
<keyword evidence="1" id="KW-0472">Membrane</keyword>
<dbReference type="OrthoDB" id="197050at2"/>
<evidence type="ECO:0000313" key="3">
    <source>
        <dbReference type="Proteomes" id="UP000253426"/>
    </source>
</evidence>
<name>A0A366HC12_9BACT</name>
<protein>
    <submittedName>
        <fullName evidence="2">Uncharacterized protein</fullName>
    </submittedName>
</protein>
<accession>A0A366HC12</accession>
<gene>
    <name evidence="2" type="ORF">DES53_109274</name>
</gene>
<keyword evidence="3" id="KW-1185">Reference proteome</keyword>
<comment type="caution">
    <text evidence="2">The sequence shown here is derived from an EMBL/GenBank/DDBJ whole genome shotgun (WGS) entry which is preliminary data.</text>
</comment>
<proteinExistence type="predicted"/>
<feature type="transmembrane region" description="Helical" evidence="1">
    <location>
        <begin position="85"/>
        <end position="100"/>
    </location>
</feature>
<dbReference type="Proteomes" id="UP000253426">
    <property type="component" value="Unassembled WGS sequence"/>
</dbReference>
<dbReference type="RefSeq" id="WP_113960725.1">
    <property type="nucleotide sequence ID" value="NZ_QNRR01000009.1"/>
</dbReference>
<keyword evidence="1" id="KW-0812">Transmembrane</keyword>